<keyword evidence="2" id="KW-1185">Reference proteome</keyword>
<evidence type="ECO:0000313" key="1">
    <source>
        <dbReference type="EMBL" id="MFE4108707.1"/>
    </source>
</evidence>
<evidence type="ECO:0000313" key="2">
    <source>
        <dbReference type="Proteomes" id="UP001600165"/>
    </source>
</evidence>
<proteinExistence type="predicted"/>
<dbReference type="PANTHER" id="PTHR39550">
    <property type="entry name" value="SLL0658 PROTEIN"/>
    <property type="match status" value="1"/>
</dbReference>
<dbReference type="RefSeq" id="WP_377968323.1">
    <property type="nucleotide sequence ID" value="NZ_JBHZOL010000141.1"/>
</dbReference>
<organism evidence="1 2">
    <name type="scientific">Almyronema epifaneia S1</name>
    <dbReference type="NCBI Taxonomy" id="2991925"/>
    <lineage>
        <taxon>Bacteria</taxon>
        <taxon>Bacillati</taxon>
        <taxon>Cyanobacteriota</taxon>
        <taxon>Cyanophyceae</taxon>
        <taxon>Nodosilineales</taxon>
        <taxon>Nodosilineaceae</taxon>
        <taxon>Almyronema</taxon>
        <taxon>Almyronema epifaneia</taxon>
    </lineage>
</organism>
<dbReference type="Proteomes" id="UP001600165">
    <property type="component" value="Unassembled WGS sequence"/>
</dbReference>
<comment type="caution">
    <text evidence="1">The sequence shown here is derived from an EMBL/GenBank/DDBJ whole genome shotgun (WGS) entry which is preliminary data.</text>
</comment>
<dbReference type="PANTHER" id="PTHR39550:SF1">
    <property type="entry name" value="SLL0658 PROTEIN"/>
    <property type="match status" value="1"/>
</dbReference>
<dbReference type="Pfam" id="PF11848">
    <property type="entry name" value="DUF3368"/>
    <property type="match status" value="1"/>
</dbReference>
<gene>
    <name evidence="1" type="ORF">ACFVKH_20740</name>
</gene>
<dbReference type="InterPro" id="IPR021799">
    <property type="entry name" value="PIN-like_prokaryotic"/>
</dbReference>
<protein>
    <submittedName>
        <fullName evidence="1">DUF3368 domain-containing protein</fullName>
    </submittedName>
</protein>
<accession>A0ABW6IKD9</accession>
<reference evidence="1 2" key="1">
    <citation type="submission" date="2024-10" db="EMBL/GenBank/DDBJ databases">
        <authorList>
            <person name="Ratan Roy A."/>
            <person name="Morales Sandoval P.H."/>
            <person name="De Los Santos Villalobos S."/>
            <person name="Chakraborty S."/>
            <person name="Mukherjee J."/>
        </authorList>
    </citation>
    <scope>NUCLEOTIDE SEQUENCE [LARGE SCALE GENOMIC DNA]</scope>
    <source>
        <strain evidence="1 2">S1</strain>
    </source>
</reference>
<dbReference type="EMBL" id="JBHZOL010000141">
    <property type="protein sequence ID" value="MFE4108707.1"/>
    <property type="molecule type" value="Genomic_DNA"/>
</dbReference>
<name>A0ABW6IKD9_9CYAN</name>
<sequence>MQVVSNTSPLSNLGVINELGLLQQIYPKVIIPPIVQAELMRFSEIQPTISTLINSGWLEIQIPKNPQLISTLEQTLDPGESAAIALAIDLKADRLLIDERLGRDVATQYGLKIRGILGILVNAKKQGLIPATQPLLDRLVNEAGFRVNQALYERILQASDEK</sequence>